<name>A0A4R7T7J9_9ACTN</name>
<dbReference type="AlphaFoldDB" id="A0A4R7T7J9"/>
<keyword evidence="3" id="KW-1185">Reference proteome</keyword>
<keyword evidence="1" id="KW-0472">Membrane</keyword>
<protein>
    <submittedName>
        <fullName evidence="2">Uncharacterized protein</fullName>
    </submittedName>
</protein>
<reference evidence="2 3" key="1">
    <citation type="submission" date="2019-03" db="EMBL/GenBank/DDBJ databases">
        <title>Genomic Encyclopedia of Type Strains, Phase III (KMG-III): the genomes of soil and plant-associated and newly described type strains.</title>
        <authorList>
            <person name="Whitman W."/>
        </authorList>
    </citation>
    <scope>NUCLEOTIDE SEQUENCE [LARGE SCALE GENOMIC DNA]</scope>
    <source>
        <strain evidence="2 3">VKM Ac-2575</strain>
    </source>
</reference>
<sequence>MKSGSVWFVYGVAVLVTFVIGVVAFGVFVLSKVFGGGSTEESSPAPAVVQASPSVRATPVPRKRAAQVLGVRAVVADARQVVVTVATPVGCAKNLRAVAYAEGVGAVAVRVTQEVGAGCRWQRKPVLVTAKAPVGDRTLIVNGTPWTPTESGEYQQALRASTS</sequence>
<dbReference type="EMBL" id="SOCE01000001">
    <property type="protein sequence ID" value="TDU87841.1"/>
    <property type="molecule type" value="Genomic_DNA"/>
</dbReference>
<feature type="transmembrane region" description="Helical" evidence="1">
    <location>
        <begin position="6"/>
        <end position="30"/>
    </location>
</feature>
<keyword evidence="1" id="KW-0812">Transmembrane</keyword>
<evidence type="ECO:0000256" key="1">
    <source>
        <dbReference type="SAM" id="Phobius"/>
    </source>
</evidence>
<keyword evidence="1" id="KW-1133">Transmembrane helix</keyword>
<evidence type="ECO:0000313" key="3">
    <source>
        <dbReference type="Proteomes" id="UP000295151"/>
    </source>
</evidence>
<accession>A0A4R7T7J9</accession>
<evidence type="ECO:0000313" key="2">
    <source>
        <dbReference type="EMBL" id="TDU87841.1"/>
    </source>
</evidence>
<dbReference type="Proteomes" id="UP000295151">
    <property type="component" value="Unassembled WGS sequence"/>
</dbReference>
<organism evidence="2 3">
    <name type="scientific">Kribbella voronezhensis</name>
    <dbReference type="NCBI Taxonomy" id="2512212"/>
    <lineage>
        <taxon>Bacteria</taxon>
        <taxon>Bacillati</taxon>
        <taxon>Actinomycetota</taxon>
        <taxon>Actinomycetes</taxon>
        <taxon>Propionibacteriales</taxon>
        <taxon>Kribbellaceae</taxon>
        <taxon>Kribbella</taxon>
    </lineage>
</organism>
<comment type="caution">
    <text evidence="2">The sequence shown here is derived from an EMBL/GenBank/DDBJ whole genome shotgun (WGS) entry which is preliminary data.</text>
</comment>
<gene>
    <name evidence="2" type="ORF">EV138_1373</name>
</gene>
<proteinExistence type="predicted"/>